<dbReference type="Proteomes" id="UP000199668">
    <property type="component" value="Unassembled WGS sequence"/>
</dbReference>
<dbReference type="PANTHER" id="PTHR38445">
    <property type="entry name" value="HTH-TYPE TRANSCRIPTIONAL REPRESSOR YTRA"/>
    <property type="match status" value="1"/>
</dbReference>
<dbReference type="AlphaFoldDB" id="A0A1I4NS02"/>
<keyword evidence="1" id="KW-0805">Transcription regulation</keyword>
<dbReference type="InterPro" id="IPR036390">
    <property type="entry name" value="WH_DNA-bd_sf"/>
</dbReference>
<dbReference type="Pfam" id="PF00392">
    <property type="entry name" value="GntR"/>
    <property type="match status" value="1"/>
</dbReference>
<feature type="domain" description="HTH gntR-type" evidence="4">
    <location>
        <begin position="9"/>
        <end position="77"/>
    </location>
</feature>
<sequence length="124" mass="14424">MSQEFESNTPIYMQLAERINRRILRGELHPGEKLPSVRETGVQSNVNPNTVQRTYQILEQSGIAESRRGQGTFVTEDPAILRSMRERLKREEIASFVRVMKDMGYEAREIQHGIQEFLEEENES</sequence>
<accession>A0A1I4NS02</accession>
<dbReference type="PANTHER" id="PTHR38445:SF6">
    <property type="entry name" value="GNTR-FAMILY TRANSCRIPTIONAL REGULATOR"/>
    <property type="match status" value="1"/>
</dbReference>
<dbReference type="Gene3D" id="1.10.10.10">
    <property type="entry name" value="Winged helix-like DNA-binding domain superfamily/Winged helix DNA-binding domain"/>
    <property type="match status" value="1"/>
</dbReference>
<evidence type="ECO:0000259" key="4">
    <source>
        <dbReference type="PROSITE" id="PS50949"/>
    </source>
</evidence>
<name>A0A1I4NS02_9BACI</name>
<dbReference type="InterPro" id="IPR036388">
    <property type="entry name" value="WH-like_DNA-bd_sf"/>
</dbReference>
<dbReference type="STRING" id="266892.SAMN04488054_12012"/>
<dbReference type="SUPFAM" id="SSF46785">
    <property type="entry name" value="Winged helix' DNA-binding domain"/>
    <property type="match status" value="1"/>
</dbReference>
<keyword evidence="3" id="KW-0804">Transcription</keyword>
<dbReference type="GO" id="GO:0003677">
    <property type="term" value="F:DNA binding"/>
    <property type="evidence" value="ECO:0007669"/>
    <property type="project" value="UniProtKB-KW"/>
</dbReference>
<organism evidence="5 6">
    <name type="scientific">Salibacterium qingdaonense</name>
    <dbReference type="NCBI Taxonomy" id="266892"/>
    <lineage>
        <taxon>Bacteria</taxon>
        <taxon>Bacillati</taxon>
        <taxon>Bacillota</taxon>
        <taxon>Bacilli</taxon>
        <taxon>Bacillales</taxon>
        <taxon>Bacillaceae</taxon>
    </lineage>
</organism>
<evidence type="ECO:0000256" key="3">
    <source>
        <dbReference type="ARBA" id="ARBA00023163"/>
    </source>
</evidence>
<dbReference type="InterPro" id="IPR000524">
    <property type="entry name" value="Tscrpt_reg_HTH_GntR"/>
</dbReference>
<dbReference type="GO" id="GO:0003700">
    <property type="term" value="F:DNA-binding transcription factor activity"/>
    <property type="evidence" value="ECO:0007669"/>
    <property type="project" value="InterPro"/>
</dbReference>
<protein>
    <submittedName>
        <fullName evidence="5">DNA-binding transcriptional regulator YhcF, GntR family</fullName>
    </submittedName>
</protein>
<evidence type="ECO:0000313" key="6">
    <source>
        <dbReference type="Proteomes" id="UP000199668"/>
    </source>
</evidence>
<evidence type="ECO:0000313" key="5">
    <source>
        <dbReference type="EMBL" id="SFM18229.1"/>
    </source>
</evidence>
<gene>
    <name evidence="5" type="ORF">SAMN04488054_12012</name>
</gene>
<dbReference type="CDD" id="cd07377">
    <property type="entry name" value="WHTH_GntR"/>
    <property type="match status" value="1"/>
</dbReference>
<keyword evidence="2 5" id="KW-0238">DNA-binding</keyword>
<dbReference type="EMBL" id="FOTY01000020">
    <property type="protein sequence ID" value="SFM18229.1"/>
    <property type="molecule type" value="Genomic_DNA"/>
</dbReference>
<dbReference type="RefSeq" id="WP_090927543.1">
    <property type="nucleotide sequence ID" value="NZ_FOTY01000020.1"/>
</dbReference>
<proteinExistence type="predicted"/>
<keyword evidence="6" id="KW-1185">Reference proteome</keyword>
<dbReference type="PROSITE" id="PS50949">
    <property type="entry name" value="HTH_GNTR"/>
    <property type="match status" value="1"/>
</dbReference>
<dbReference type="OrthoDB" id="362473at2"/>
<evidence type="ECO:0000256" key="1">
    <source>
        <dbReference type="ARBA" id="ARBA00023015"/>
    </source>
</evidence>
<reference evidence="5 6" key="1">
    <citation type="submission" date="2016-10" db="EMBL/GenBank/DDBJ databases">
        <authorList>
            <person name="de Groot N.N."/>
        </authorList>
    </citation>
    <scope>NUCLEOTIDE SEQUENCE [LARGE SCALE GENOMIC DNA]</scope>
    <source>
        <strain evidence="5 6">CGMCC 1.6134</strain>
    </source>
</reference>
<evidence type="ECO:0000256" key="2">
    <source>
        <dbReference type="ARBA" id="ARBA00023125"/>
    </source>
</evidence>
<dbReference type="SMART" id="SM00345">
    <property type="entry name" value="HTH_GNTR"/>
    <property type="match status" value="1"/>
</dbReference>